<evidence type="ECO:0000313" key="2">
    <source>
        <dbReference type="EMBL" id="KAA0156245.1"/>
    </source>
</evidence>
<feature type="compositionally biased region" description="Basic and acidic residues" evidence="1">
    <location>
        <begin position="643"/>
        <end position="655"/>
    </location>
</feature>
<comment type="caution">
    <text evidence="2">The sequence shown here is derived from an EMBL/GenBank/DDBJ whole genome shotgun (WGS) entry which is preliminary data.</text>
</comment>
<feature type="region of interest" description="Disordered" evidence="1">
    <location>
        <begin position="808"/>
        <end position="835"/>
    </location>
</feature>
<proteinExistence type="predicted"/>
<feature type="compositionally biased region" description="Polar residues" evidence="1">
    <location>
        <begin position="697"/>
        <end position="717"/>
    </location>
</feature>
<dbReference type="Proteomes" id="UP000323011">
    <property type="component" value="Unassembled WGS sequence"/>
</dbReference>
<feature type="compositionally biased region" description="Polar residues" evidence="1">
    <location>
        <begin position="342"/>
        <end position="364"/>
    </location>
</feature>
<feature type="region of interest" description="Disordered" evidence="1">
    <location>
        <begin position="643"/>
        <end position="783"/>
    </location>
</feature>
<feature type="compositionally biased region" description="Low complexity" evidence="1">
    <location>
        <begin position="499"/>
        <end position="521"/>
    </location>
</feature>
<dbReference type="AlphaFoldDB" id="A0A5A8CSZ1"/>
<evidence type="ECO:0000313" key="3">
    <source>
        <dbReference type="Proteomes" id="UP000323011"/>
    </source>
</evidence>
<reference evidence="2 3" key="1">
    <citation type="submission" date="2019-07" db="EMBL/GenBank/DDBJ databases">
        <title>Genomes of Cafeteria roenbergensis.</title>
        <authorList>
            <person name="Fischer M.G."/>
            <person name="Hackl T."/>
            <person name="Roman M."/>
        </authorList>
    </citation>
    <scope>NUCLEOTIDE SEQUENCE [LARGE SCALE GENOMIC DNA]</scope>
    <source>
        <strain evidence="2 3">BVI</strain>
    </source>
</reference>
<name>A0A5A8CSZ1_CAFRO</name>
<feature type="compositionally biased region" description="Basic residues" evidence="1">
    <location>
        <begin position="725"/>
        <end position="739"/>
    </location>
</feature>
<dbReference type="EMBL" id="VLTN01000004">
    <property type="protein sequence ID" value="KAA0156245.1"/>
    <property type="molecule type" value="Genomic_DNA"/>
</dbReference>
<feature type="region of interest" description="Disordered" evidence="1">
    <location>
        <begin position="459"/>
        <end position="587"/>
    </location>
</feature>
<feature type="compositionally biased region" description="Acidic residues" evidence="1">
    <location>
        <begin position="772"/>
        <end position="783"/>
    </location>
</feature>
<feature type="compositionally biased region" description="Acidic residues" evidence="1">
    <location>
        <begin position="274"/>
        <end position="298"/>
    </location>
</feature>
<organism evidence="2 3">
    <name type="scientific">Cafeteria roenbergensis</name>
    <name type="common">Marine flagellate</name>
    <dbReference type="NCBI Taxonomy" id="33653"/>
    <lineage>
        <taxon>Eukaryota</taxon>
        <taxon>Sar</taxon>
        <taxon>Stramenopiles</taxon>
        <taxon>Bigyra</taxon>
        <taxon>Opalozoa</taxon>
        <taxon>Bicosoecida</taxon>
        <taxon>Cafeteriaceae</taxon>
        <taxon>Cafeteria</taxon>
    </lineage>
</organism>
<feature type="region of interest" description="Disordered" evidence="1">
    <location>
        <begin position="257"/>
        <end position="373"/>
    </location>
</feature>
<sequence length="1113" mass="120662">MGDHAMEVRNRMREVRAAEQARAEREFADKAAAHEAALAERKAQAARDERRQRWRQFLLLGASAQRLQGALEFGRLAVSEQRALQSAVGVITLAWRRCAERLRMRMRRRKDQRQLNQAANLIVRFARDHSGLAVGMNVVMRKYRRKVIHVQRMWRSFSLVTEARIQMLRSVWEELVEEEHSALLRLCANQLAADKRVGRQSELATVVREHAGRVSRLLRMRKTGRWRRVMALTKVATRMRFLPAKMQAAALEAAAAAKRSKEARYRGGAGTNVEGDDDYDDEGPGGEEDEDEDEDEEELIARSRARRSAQHLVPVARPPVEGLRRGETTQQMAARIHAADSAMTSDVSAIESGSQSTDSDASGTSHRRASGVLGPAKPMSSFVSRIVAGNGAATPRLVEDEVVEVVDKDGTRRVEARKSTLALVSKYLGTAVDPEASFGAHERRHSAVVPRVLLRRHGALSDGDGDDAAQADGAAAGKGKRGAGLGGPARGRRQRRRSMFAGAPPEDAAAEAAAGQAATDASRPGHRARRASALSRRLSKVQARVVSRSGRLSVHSSARSSSQSRQPSTAAPGKSESKASQALFLAMDAPAERASDAAAGKLGASAEDAVALAVAPRERIRRLSAGAGHSSASLAEELARDEAGAAARVRAEKKVRSAKRRLQQEREAVLAKRHHSRNGPEPWSAPRLRRPSFQARLATTSRPASAIRPSSQLSAGRSVSPVRGGKQRPHSSGGRHVRLRAAGSRHATSDSDDDARAGPSEDGDTSGGSGSDGDDGDSEQADSEDGIALALARSDTAAVAGVLADLHNTREGAGHGPGAAHQPPEPGQPAGGSFLTLALTPRQDRGAGPSDHEQPPAIQVDMSEAAEVRAKITAHLVRDWRLRALPKATRAALQAMDKAKTMTAKLRWSEDEVLPAFVPLMVQRLRLGKRTGGGSAALLSAKEEPLNHRWRVSETSLPLEYRPVRPTAALSNALLHAHVMYQRWEHKLAVLPSWRAAERLRQRDLLTFSADDIVAAIKKGPEALARFTAGRYLQAIHSTGRPPPLLLGLRKRAELKNSLRPYVQQAMEMTQLNRFIEVLEQRQQARSKRTSIVQAAAQLRGAVAQAAEDTDTD</sequence>
<evidence type="ECO:0000256" key="1">
    <source>
        <dbReference type="SAM" id="MobiDB-lite"/>
    </source>
</evidence>
<accession>A0A5A8CSZ1</accession>
<protein>
    <submittedName>
        <fullName evidence="2">Uncharacterized protein</fullName>
    </submittedName>
</protein>
<gene>
    <name evidence="2" type="ORF">FNF29_01035</name>
</gene>
<feature type="compositionally biased region" description="Low complexity" evidence="1">
    <location>
        <begin position="549"/>
        <end position="568"/>
    </location>
</feature>
<keyword evidence="3" id="KW-1185">Reference proteome</keyword>